<feature type="domain" description="Replication initiator A N-terminal" evidence="2">
    <location>
        <begin position="15"/>
        <end position="102"/>
    </location>
</feature>
<proteinExistence type="predicted"/>
<sequence length="375" mass="43051">MLKKRINIKDIPNEEFYKLPKVFIWKKQYRENLSIGAKLLYMLIRDRFNLSIYTTQISVDNGNDTPAFVDEKGDIYCILDNQEIEFSLNISNKTVTKFMEELIAEELVSTESVDGGANRIYLNEPDPSGASLAHFLGEKEYYKHVKMRKKKKKEPLKTLEECIATAIDKYGVKKVDKKNSGTREGKIPVPSDGKSTPLSEEKTPPLGEEKVHPNNIYSSYLDLSEIYPNENDTYPNKSSKIKIDEEPIEELKNNIVLQKNNYALLNPILEQVGICPDLKAINVVKKILAEAGITTFHKVDVLNAIGKHAMNVKKYLSQGEVIEYEPAFFANNLVDRIRENTLKRQNEVKKLKKIENQQTHETTFHFSSYNWLEAN</sequence>
<dbReference type="RefSeq" id="WP_000914745.1">
    <property type="nucleotide sequence ID" value="NZ_MOOS01000084.1"/>
</dbReference>
<dbReference type="EMBL" id="MOOS01000084">
    <property type="protein sequence ID" value="OUB70731.1"/>
    <property type="molecule type" value="Genomic_DNA"/>
</dbReference>
<dbReference type="Proteomes" id="UP000194853">
    <property type="component" value="Unassembled WGS sequence"/>
</dbReference>
<reference evidence="3 4" key="1">
    <citation type="submission" date="2016-10" db="EMBL/GenBank/DDBJ databases">
        <title>Comparative genomics of Bacillus thuringiensis reveals a path to pathogens against multiple invertebrate hosts.</title>
        <authorList>
            <person name="Zheng J."/>
            <person name="Gao Q."/>
            <person name="Liu H."/>
            <person name="Peng D."/>
            <person name="Ruan L."/>
            <person name="Sun M."/>
        </authorList>
    </citation>
    <scope>NUCLEOTIDE SEQUENCE [LARGE SCALE GENOMIC DNA]</scope>
    <source>
        <strain evidence="3">BGSC 4CF1</strain>
    </source>
</reference>
<accession>A0A9X6M8A2</accession>
<dbReference type="Pfam" id="PF06970">
    <property type="entry name" value="RepA_N"/>
    <property type="match status" value="1"/>
</dbReference>
<evidence type="ECO:0000313" key="3">
    <source>
        <dbReference type="EMBL" id="OUB70731.1"/>
    </source>
</evidence>
<dbReference type="InterPro" id="IPR010724">
    <property type="entry name" value="RepA_N"/>
</dbReference>
<evidence type="ECO:0000256" key="1">
    <source>
        <dbReference type="SAM" id="MobiDB-lite"/>
    </source>
</evidence>
<comment type="caution">
    <text evidence="3">The sequence shown here is derived from an EMBL/GenBank/DDBJ whole genome shotgun (WGS) entry which is preliminary data.</text>
</comment>
<gene>
    <name evidence="3" type="ORF">BK750_10310</name>
</gene>
<protein>
    <submittedName>
        <fullName evidence="3">Replication initiator A domain-containing protein</fullName>
    </submittedName>
</protein>
<feature type="compositionally biased region" description="Basic and acidic residues" evidence="1">
    <location>
        <begin position="199"/>
        <end position="211"/>
    </location>
</feature>
<organism evidence="3 4">
    <name type="scientific">Bacillus thuringiensis subsp. jegathesan</name>
    <dbReference type="NCBI Taxonomy" id="56955"/>
    <lineage>
        <taxon>Bacteria</taxon>
        <taxon>Bacillati</taxon>
        <taxon>Bacillota</taxon>
        <taxon>Bacilli</taxon>
        <taxon>Bacillales</taxon>
        <taxon>Bacillaceae</taxon>
        <taxon>Bacillus</taxon>
        <taxon>Bacillus cereus group</taxon>
    </lineage>
</organism>
<evidence type="ECO:0000313" key="4">
    <source>
        <dbReference type="Proteomes" id="UP000194853"/>
    </source>
</evidence>
<name>A0A9X6M8A2_BACTJ</name>
<evidence type="ECO:0000259" key="2">
    <source>
        <dbReference type="Pfam" id="PF06970"/>
    </source>
</evidence>
<dbReference type="AlphaFoldDB" id="A0A9X6M8A2"/>
<feature type="region of interest" description="Disordered" evidence="1">
    <location>
        <begin position="178"/>
        <end position="211"/>
    </location>
</feature>